<evidence type="ECO:0000313" key="2">
    <source>
        <dbReference type="EMBL" id="KAF2173637.1"/>
    </source>
</evidence>
<feature type="chain" id="PRO_5025347750" evidence="1">
    <location>
        <begin position="26"/>
        <end position="99"/>
    </location>
</feature>
<dbReference type="RefSeq" id="XP_033674526.1">
    <property type="nucleotide sequence ID" value="XM_033803403.1"/>
</dbReference>
<dbReference type="AlphaFoldDB" id="A0A6A6D2K5"/>
<keyword evidence="1" id="KW-0732">Signal</keyword>
<feature type="signal peptide" evidence="1">
    <location>
        <begin position="1"/>
        <end position="25"/>
    </location>
</feature>
<accession>A0A6A6D2K5</accession>
<sequence length="99" mass="10334">MYWWTGSLAVLVLLTILLEVGGGEGLRNSVICKKTWLDEVVGGLGAVHDLLESGGGDVAEPYKNIWLDEVAGGIGAVHELAGGLRAIHDLFEFGGGGDT</sequence>
<gene>
    <name evidence="2" type="ORF">M409DRAFT_15916</name>
</gene>
<keyword evidence="3" id="KW-1185">Reference proteome</keyword>
<dbReference type="EMBL" id="ML993579">
    <property type="protein sequence ID" value="KAF2173637.1"/>
    <property type="molecule type" value="Genomic_DNA"/>
</dbReference>
<name>A0A6A6D2K5_ZASCE</name>
<dbReference type="Proteomes" id="UP000799537">
    <property type="component" value="Unassembled WGS sequence"/>
</dbReference>
<evidence type="ECO:0000313" key="3">
    <source>
        <dbReference type="Proteomes" id="UP000799537"/>
    </source>
</evidence>
<dbReference type="GeneID" id="54556675"/>
<evidence type="ECO:0000256" key="1">
    <source>
        <dbReference type="SAM" id="SignalP"/>
    </source>
</evidence>
<proteinExistence type="predicted"/>
<protein>
    <submittedName>
        <fullName evidence="2">Uncharacterized protein</fullName>
    </submittedName>
</protein>
<organism evidence="2 3">
    <name type="scientific">Zasmidium cellare ATCC 36951</name>
    <dbReference type="NCBI Taxonomy" id="1080233"/>
    <lineage>
        <taxon>Eukaryota</taxon>
        <taxon>Fungi</taxon>
        <taxon>Dikarya</taxon>
        <taxon>Ascomycota</taxon>
        <taxon>Pezizomycotina</taxon>
        <taxon>Dothideomycetes</taxon>
        <taxon>Dothideomycetidae</taxon>
        <taxon>Mycosphaerellales</taxon>
        <taxon>Mycosphaerellaceae</taxon>
        <taxon>Zasmidium</taxon>
    </lineage>
</organism>
<reference evidence="2" key="1">
    <citation type="journal article" date="2020" name="Stud. Mycol.">
        <title>101 Dothideomycetes genomes: a test case for predicting lifestyles and emergence of pathogens.</title>
        <authorList>
            <person name="Haridas S."/>
            <person name="Albert R."/>
            <person name="Binder M."/>
            <person name="Bloem J."/>
            <person name="Labutti K."/>
            <person name="Salamov A."/>
            <person name="Andreopoulos B."/>
            <person name="Baker S."/>
            <person name="Barry K."/>
            <person name="Bills G."/>
            <person name="Bluhm B."/>
            <person name="Cannon C."/>
            <person name="Castanera R."/>
            <person name="Culley D."/>
            <person name="Daum C."/>
            <person name="Ezra D."/>
            <person name="Gonzalez J."/>
            <person name="Henrissat B."/>
            <person name="Kuo A."/>
            <person name="Liang C."/>
            <person name="Lipzen A."/>
            <person name="Lutzoni F."/>
            <person name="Magnuson J."/>
            <person name="Mondo S."/>
            <person name="Nolan M."/>
            <person name="Ohm R."/>
            <person name="Pangilinan J."/>
            <person name="Park H.-J."/>
            <person name="Ramirez L."/>
            <person name="Alfaro M."/>
            <person name="Sun H."/>
            <person name="Tritt A."/>
            <person name="Yoshinaga Y."/>
            <person name="Zwiers L.-H."/>
            <person name="Turgeon B."/>
            <person name="Goodwin S."/>
            <person name="Spatafora J."/>
            <person name="Crous P."/>
            <person name="Grigoriev I."/>
        </authorList>
    </citation>
    <scope>NUCLEOTIDE SEQUENCE</scope>
    <source>
        <strain evidence="2">ATCC 36951</strain>
    </source>
</reference>